<organism evidence="1 2">
    <name type="scientific">Coprinellus micaceus</name>
    <name type="common">Glistening ink-cap mushroom</name>
    <name type="synonym">Coprinus micaceus</name>
    <dbReference type="NCBI Taxonomy" id="71717"/>
    <lineage>
        <taxon>Eukaryota</taxon>
        <taxon>Fungi</taxon>
        <taxon>Dikarya</taxon>
        <taxon>Basidiomycota</taxon>
        <taxon>Agaricomycotina</taxon>
        <taxon>Agaricomycetes</taxon>
        <taxon>Agaricomycetidae</taxon>
        <taxon>Agaricales</taxon>
        <taxon>Agaricineae</taxon>
        <taxon>Psathyrellaceae</taxon>
        <taxon>Coprinellus</taxon>
    </lineage>
</organism>
<gene>
    <name evidence="1" type="ORF">FA13DRAFT_1138120</name>
</gene>
<evidence type="ECO:0000313" key="2">
    <source>
        <dbReference type="Proteomes" id="UP000298030"/>
    </source>
</evidence>
<dbReference type="EMBL" id="QPFP01000538">
    <property type="protein sequence ID" value="TEB08839.1"/>
    <property type="molecule type" value="Genomic_DNA"/>
</dbReference>
<reference evidence="1 2" key="1">
    <citation type="journal article" date="2019" name="Nat. Ecol. Evol.">
        <title>Megaphylogeny resolves global patterns of mushroom evolution.</title>
        <authorList>
            <person name="Varga T."/>
            <person name="Krizsan K."/>
            <person name="Foldi C."/>
            <person name="Dima B."/>
            <person name="Sanchez-Garcia M."/>
            <person name="Sanchez-Ramirez S."/>
            <person name="Szollosi G.J."/>
            <person name="Szarkandi J.G."/>
            <person name="Papp V."/>
            <person name="Albert L."/>
            <person name="Andreopoulos W."/>
            <person name="Angelini C."/>
            <person name="Antonin V."/>
            <person name="Barry K.W."/>
            <person name="Bougher N.L."/>
            <person name="Buchanan P."/>
            <person name="Buyck B."/>
            <person name="Bense V."/>
            <person name="Catcheside P."/>
            <person name="Chovatia M."/>
            <person name="Cooper J."/>
            <person name="Damon W."/>
            <person name="Desjardin D."/>
            <person name="Finy P."/>
            <person name="Geml J."/>
            <person name="Haridas S."/>
            <person name="Hughes K."/>
            <person name="Justo A."/>
            <person name="Karasinski D."/>
            <person name="Kautmanova I."/>
            <person name="Kiss B."/>
            <person name="Kocsube S."/>
            <person name="Kotiranta H."/>
            <person name="LaButti K.M."/>
            <person name="Lechner B.E."/>
            <person name="Liimatainen K."/>
            <person name="Lipzen A."/>
            <person name="Lukacs Z."/>
            <person name="Mihaltcheva S."/>
            <person name="Morgado L.N."/>
            <person name="Niskanen T."/>
            <person name="Noordeloos M.E."/>
            <person name="Ohm R.A."/>
            <person name="Ortiz-Santana B."/>
            <person name="Ovrebo C."/>
            <person name="Racz N."/>
            <person name="Riley R."/>
            <person name="Savchenko A."/>
            <person name="Shiryaev A."/>
            <person name="Soop K."/>
            <person name="Spirin V."/>
            <person name="Szebenyi C."/>
            <person name="Tomsovsky M."/>
            <person name="Tulloss R.E."/>
            <person name="Uehling J."/>
            <person name="Grigoriev I.V."/>
            <person name="Vagvolgyi C."/>
            <person name="Papp T."/>
            <person name="Martin F.M."/>
            <person name="Miettinen O."/>
            <person name="Hibbett D.S."/>
            <person name="Nagy L.G."/>
        </authorList>
    </citation>
    <scope>NUCLEOTIDE SEQUENCE [LARGE SCALE GENOMIC DNA]</scope>
    <source>
        <strain evidence="1 2">FP101781</strain>
    </source>
</reference>
<sequence>MSHSTRFHMFSTILYHLERYRSPCIFYRRNLLRFPVLGAFHWSSMLQTPTSERPLFCQLNPAHDLSRFTGSRFARMHLKDCPGTTGQSSSARELSVSNPTRLSLEGFIVPEGRYRRVSFAGDCCLQHPSVTSKRYGAWNLVIPRREVRGRLGASWTSS</sequence>
<accession>A0A4Y7RJD9</accession>
<dbReference type="Proteomes" id="UP000298030">
    <property type="component" value="Unassembled WGS sequence"/>
</dbReference>
<proteinExistence type="predicted"/>
<protein>
    <submittedName>
        <fullName evidence="1">Uncharacterized protein</fullName>
    </submittedName>
</protein>
<keyword evidence="2" id="KW-1185">Reference proteome</keyword>
<name>A0A4Y7RJD9_COPMI</name>
<comment type="caution">
    <text evidence="1">The sequence shown here is derived from an EMBL/GenBank/DDBJ whole genome shotgun (WGS) entry which is preliminary data.</text>
</comment>
<evidence type="ECO:0000313" key="1">
    <source>
        <dbReference type="EMBL" id="TEB08839.1"/>
    </source>
</evidence>
<dbReference type="AlphaFoldDB" id="A0A4Y7RJD9"/>